<feature type="binding site" evidence="8">
    <location>
        <position position="216"/>
    </location>
    <ligand>
        <name>shikimate</name>
        <dbReference type="ChEBI" id="CHEBI:36208"/>
    </ligand>
</feature>
<feature type="binding site" evidence="8">
    <location>
        <position position="63"/>
    </location>
    <ligand>
        <name>shikimate</name>
        <dbReference type="ChEBI" id="CHEBI:36208"/>
    </ligand>
</feature>
<dbReference type="NCBIfam" id="NF001310">
    <property type="entry name" value="PRK00258.1-2"/>
    <property type="match status" value="1"/>
</dbReference>
<dbReference type="InterPro" id="IPR036291">
    <property type="entry name" value="NAD(P)-bd_dom_sf"/>
</dbReference>
<dbReference type="PANTHER" id="PTHR21089">
    <property type="entry name" value="SHIKIMATE DEHYDROGENASE"/>
    <property type="match status" value="1"/>
</dbReference>
<comment type="subunit">
    <text evidence="8">Homodimer.</text>
</comment>
<evidence type="ECO:0000259" key="9">
    <source>
        <dbReference type="Pfam" id="PF01488"/>
    </source>
</evidence>
<feature type="active site" description="Proton acceptor" evidence="8">
    <location>
        <position position="67"/>
    </location>
</feature>
<feature type="binding site" evidence="8">
    <location>
        <begin position="130"/>
        <end position="134"/>
    </location>
    <ligand>
        <name>NADP(+)</name>
        <dbReference type="ChEBI" id="CHEBI:58349"/>
    </ligand>
</feature>
<comment type="function">
    <text evidence="8">Involved in the biosynthesis of the chorismate, which leads to the biosynthesis of aromatic amino acids. Catalyzes the reversible NADPH linked reduction of 3-dehydroshikimate (DHSA) to yield shikimate (SA).</text>
</comment>
<feature type="binding site" evidence="8">
    <location>
        <position position="214"/>
    </location>
    <ligand>
        <name>NADP(+)</name>
        <dbReference type="ChEBI" id="CHEBI:58349"/>
    </ligand>
</feature>
<evidence type="ECO:0000259" key="11">
    <source>
        <dbReference type="Pfam" id="PF18317"/>
    </source>
</evidence>
<keyword evidence="6 8" id="KW-0057">Aromatic amino acid biosynthesis</keyword>
<evidence type="ECO:0000313" key="12">
    <source>
        <dbReference type="EMBL" id="OOS24529.1"/>
    </source>
</evidence>
<feature type="domain" description="Shikimate dehydrogenase substrate binding N-terminal" evidence="10">
    <location>
        <begin position="6"/>
        <end position="93"/>
    </location>
</feature>
<feature type="binding site" evidence="8">
    <location>
        <position position="106"/>
    </location>
    <ligand>
        <name>shikimate</name>
        <dbReference type="ChEBI" id="CHEBI:36208"/>
    </ligand>
</feature>
<keyword evidence="13" id="KW-1185">Reference proteome</keyword>
<dbReference type="EMBL" id="MUYV01000008">
    <property type="protein sequence ID" value="OOS24529.1"/>
    <property type="molecule type" value="Genomic_DNA"/>
</dbReference>
<keyword evidence="4 8" id="KW-0521">NADP</keyword>
<dbReference type="GO" id="GO:0019632">
    <property type="term" value="P:shikimate metabolic process"/>
    <property type="evidence" value="ECO:0007669"/>
    <property type="project" value="InterPro"/>
</dbReference>
<feature type="domain" description="SDH C-terminal" evidence="11">
    <location>
        <begin position="236"/>
        <end position="261"/>
    </location>
</feature>
<evidence type="ECO:0000259" key="10">
    <source>
        <dbReference type="Pfam" id="PF08501"/>
    </source>
</evidence>
<evidence type="ECO:0000256" key="8">
    <source>
        <dbReference type="HAMAP-Rule" id="MF_00222"/>
    </source>
</evidence>
<comment type="caution">
    <text evidence="12">The sequence shown here is derived from an EMBL/GenBank/DDBJ whole genome shotgun (WGS) entry which is preliminary data.</text>
</comment>
<evidence type="ECO:0000256" key="4">
    <source>
        <dbReference type="ARBA" id="ARBA00022857"/>
    </source>
</evidence>
<evidence type="ECO:0000256" key="2">
    <source>
        <dbReference type="ARBA" id="ARBA00012962"/>
    </source>
</evidence>
<gene>
    <name evidence="8" type="primary">aroE</name>
    <name evidence="12" type="ORF">B0681_06995</name>
</gene>
<dbReference type="SUPFAM" id="SSF53223">
    <property type="entry name" value="Aminoacid dehydrogenase-like, N-terminal domain"/>
    <property type="match status" value="1"/>
</dbReference>
<proteinExistence type="inferred from homology"/>
<dbReference type="GO" id="GO:0050661">
    <property type="term" value="F:NADP binding"/>
    <property type="evidence" value="ECO:0007669"/>
    <property type="project" value="InterPro"/>
</dbReference>
<evidence type="ECO:0000256" key="7">
    <source>
        <dbReference type="ARBA" id="ARBA00049442"/>
    </source>
</evidence>
<evidence type="ECO:0000256" key="1">
    <source>
        <dbReference type="ARBA" id="ARBA00004871"/>
    </source>
</evidence>
<dbReference type="Pfam" id="PF08501">
    <property type="entry name" value="Shikimate_dh_N"/>
    <property type="match status" value="1"/>
</dbReference>
<evidence type="ECO:0000256" key="5">
    <source>
        <dbReference type="ARBA" id="ARBA00023002"/>
    </source>
</evidence>
<dbReference type="AlphaFoldDB" id="A0A1T0CQM6"/>
<feature type="binding site" evidence="8">
    <location>
        <begin position="153"/>
        <end position="158"/>
    </location>
    <ligand>
        <name>NADP(+)</name>
        <dbReference type="ChEBI" id="CHEBI:58349"/>
    </ligand>
</feature>
<dbReference type="Proteomes" id="UP000190683">
    <property type="component" value="Unassembled WGS sequence"/>
</dbReference>
<organism evidence="12 13">
    <name type="scientific">Moraxella porci DSM 25326</name>
    <dbReference type="NCBI Taxonomy" id="573983"/>
    <lineage>
        <taxon>Bacteria</taxon>
        <taxon>Pseudomonadati</taxon>
        <taxon>Pseudomonadota</taxon>
        <taxon>Gammaproteobacteria</taxon>
        <taxon>Moraxellales</taxon>
        <taxon>Moraxellaceae</taxon>
        <taxon>Moraxella</taxon>
    </lineage>
</organism>
<dbReference type="STRING" id="573983.B0681_06995"/>
<dbReference type="GO" id="GO:0004764">
    <property type="term" value="F:shikimate 3-dehydrogenase (NADP+) activity"/>
    <property type="evidence" value="ECO:0007669"/>
    <property type="project" value="UniProtKB-UniRule"/>
</dbReference>
<protein>
    <recommendedName>
        <fullName evidence="2 8">Shikimate dehydrogenase (NADP(+))</fullName>
        <shortName evidence="8">SDH</shortName>
        <ecNumber evidence="2 8">1.1.1.25</ecNumber>
    </recommendedName>
</protein>
<dbReference type="Pfam" id="PF18317">
    <property type="entry name" value="SDH_C"/>
    <property type="match status" value="1"/>
</dbReference>
<comment type="similarity">
    <text evidence="8">Belongs to the shikimate dehydrogenase family.</text>
</comment>
<keyword evidence="5 8" id="KW-0560">Oxidoreductase</keyword>
<dbReference type="HAMAP" id="MF_00222">
    <property type="entry name" value="Shikimate_DH_AroE"/>
    <property type="match status" value="1"/>
</dbReference>
<dbReference type="PANTHER" id="PTHR21089:SF1">
    <property type="entry name" value="BIFUNCTIONAL 3-DEHYDROQUINATE DEHYDRATASE_SHIKIMATE DEHYDROGENASE, CHLOROPLASTIC"/>
    <property type="match status" value="1"/>
</dbReference>
<dbReference type="InterPro" id="IPR022893">
    <property type="entry name" value="Shikimate_DH_fam"/>
</dbReference>
<accession>A0A1T0CQM6</accession>
<feature type="binding site" evidence="8">
    <location>
        <position position="236"/>
    </location>
    <ligand>
        <name>NADP(+)</name>
        <dbReference type="ChEBI" id="CHEBI:58349"/>
    </ligand>
</feature>
<dbReference type="InterPro" id="IPR046346">
    <property type="entry name" value="Aminoacid_DH-like_N_sf"/>
</dbReference>
<dbReference type="GO" id="GO:0008652">
    <property type="term" value="P:amino acid biosynthetic process"/>
    <property type="evidence" value="ECO:0007669"/>
    <property type="project" value="UniProtKB-KW"/>
</dbReference>
<keyword evidence="3 8" id="KW-0028">Amino-acid biosynthesis</keyword>
<dbReference type="GO" id="GO:0009073">
    <property type="term" value="P:aromatic amino acid family biosynthetic process"/>
    <property type="evidence" value="ECO:0007669"/>
    <property type="project" value="UniProtKB-KW"/>
</dbReference>
<evidence type="ECO:0000256" key="6">
    <source>
        <dbReference type="ARBA" id="ARBA00023141"/>
    </source>
</evidence>
<evidence type="ECO:0000256" key="3">
    <source>
        <dbReference type="ARBA" id="ARBA00022605"/>
    </source>
</evidence>
<dbReference type="Gene3D" id="3.40.50.10860">
    <property type="entry name" value="Leucine Dehydrogenase, chain A, domain 1"/>
    <property type="match status" value="1"/>
</dbReference>
<feature type="domain" description="Quinate/shikimate 5-dehydrogenase/glutamyl-tRNA reductase" evidence="9">
    <location>
        <begin position="117"/>
        <end position="196"/>
    </location>
</feature>
<feature type="binding site" evidence="8">
    <location>
        <position position="243"/>
    </location>
    <ligand>
        <name>shikimate</name>
        <dbReference type="ChEBI" id="CHEBI:36208"/>
    </ligand>
</feature>
<feature type="binding site" evidence="8">
    <location>
        <position position="91"/>
    </location>
    <ligand>
        <name>shikimate</name>
        <dbReference type="ChEBI" id="CHEBI:36208"/>
    </ligand>
</feature>
<dbReference type="InterPro" id="IPR006151">
    <property type="entry name" value="Shikm_DH/Glu-tRNA_Rdtase"/>
</dbReference>
<comment type="pathway">
    <text evidence="1 8">Metabolic intermediate biosynthesis; chorismate biosynthesis; chorismate from D-erythrose 4-phosphate and phosphoenolpyruvate: step 4/7.</text>
</comment>
<dbReference type="UniPathway" id="UPA00053">
    <property type="reaction ID" value="UER00087"/>
</dbReference>
<dbReference type="GO" id="GO:0005829">
    <property type="term" value="C:cytosol"/>
    <property type="evidence" value="ECO:0007669"/>
    <property type="project" value="TreeGrafter"/>
</dbReference>
<dbReference type="RefSeq" id="WP_078318028.1">
    <property type="nucleotide sequence ID" value="NZ_MUYV01000008.1"/>
</dbReference>
<comment type="caution">
    <text evidence="8">Lacks conserved residue(s) required for the propagation of feature annotation.</text>
</comment>
<feature type="binding site" evidence="8">
    <location>
        <begin position="14"/>
        <end position="16"/>
    </location>
    <ligand>
        <name>shikimate</name>
        <dbReference type="ChEBI" id="CHEBI:36208"/>
    </ligand>
</feature>
<dbReference type="InterPro" id="IPR011342">
    <property type="entry name" value="Shikimate_DH"/>
</dbReference>
<dbReference type="InterPro" id="IPR041121">
    <property type="entry name" value="SDH_C"/>
</dbReference>
<dbReference type="InterPro" id="IPR013708">
    <property type="entry name" value="Shikimate_DH-bd_N"/>
</dbReference>
<dbReference type="Gene3D" id="3.40.50.720">
    <property type="entry name" value="NAD(P)-binding Rossmann-like Domain"/>
    <property type="match status" value="1"/>
</dbReference>
<dbReference type="GO" id="GO:0009423">
    <property type="term" value="P:chorismate biosynthetic process"/>
    <property type="evidence" value="ECO:0007669"/>
    <property type="project" value="UniProtKB-UniRule"/>
</dbReference>
<sequence>MQHFIVIGNPINHSKSPAIHHAFADSAGLDICYQRQFCPDDQGSFEAVVSAFFAGGGVGANVTLPFKEIAHQLCQHTGAMSNDAKMAGAVNTLMMRDGKLYGDNTDGRGLVADLISQNVDLTHKKIAILGAGGATRGAILPLLSHGAHLAIYNRTLTKAEQLVQDFDHPNLSAHSLDELQHTTRFDVIINATSATTTGQSLDFGRITADFAYDMMYGKPSAFLAHFAKQGARTSDGYGMLIHQAKLAFELWTGASIDLDQVTLPD</sequence>
<dbReference type="SUPFAM" id="SSF51735">
    <property type="entry name" value="NAD(P)-binding Rossmann-fold domains"/>
    <property type="match status" value="1"/>
</dbReference>
<dbReference type="NCBIfam" id="TIGR00507">
    <property type="entry name" value="aroE"/>
    <property type="match status" value="1"/>
</dbReference>
<dbReference type="EC" id="1.1.1.25" evidence="2 8"/>
<dbReference type="Pfam" id="PF01488">
    <property type="entry name" value="Shikimate_DH"/>
    <property type="match status" value="1"/>
</dbReference>
<comment type="catalytic activity">
    <reaction evidence="7 8">
        <text>shikimate + NADP(+) = 3-dehydroshikimate + NADPH + H(+)</text>
        <dbReference type="Rhea" id="RHEA:17737"/>
        <dbReference type="ChEBI" id="CHEBI:15378"/>
        <dbReference type="ChEBI" id="CHEBI:16630"/>
        <dbReference type="ChEBI" id="CHEBI:36208"/>
        <dbReference type="ChEBI" id="CHEBI:57783"/>
        <dbReference type="ChEBI" id="CHEBI:58349"/>
        <dbReference type="EC" id="1.1.1.25"/>
    </reaction>
</comment>
<evidence type="ECO:0000313" key="13">
    <source>
        <dbReference type="Proteomes" id="UP000190683"/>
    </source>
</evidence>
<name>A0A1T0CQM6_9GAMM</name>
<dbReference type="CDD" id="cd01065">
    <property type="entry name" value="NAD_bind_Shikimate_DH"/>
    <property type="match status" value="1"/>
</dbReference>
<reference evidence="12 13" key="1">
    <citation type="submission" date="2017-02" db="EMBL/GenBank/DDBJ databases">
        <title>Draft genome sequence of Moraxella porci CCUG 54912T type strain.</title>
        <authorList>
            <person name="Salva-Serra F."/>
            <person name="Engstrom-Jakobsson H."/>
            <person name="Thorell K."/>
            <person name="Jaen-Luchoro D."/>
            <person name="Gonzales-Siles L."/>
            <person name="Karlsson R."/>
            <person name="Yazdan S."/>
            <person name="Boulund F."/>
            <person name="Johnning A."/>
            <person name="Engstrand L."/>
            <person name="Kristiansson E."/>
            <person name="Moore E."/>
        </authorList>
    </citation>
    <scope>NUCLEOTIDE SEQUENCE [LARGE SCALE GENOMIC DNA]</scope>
    <source>
        <strain evidence="12 13">CCUG 54912</strain>
    </source>
</reference>